<protein>
    <submittedName>
        <fullName evidence="1">DUF937 domain-containing protein</fullName>
    </submittedName>
</protein>
<dbReference type="InterPro" id="IPR027405">
    <property type="entry name" value="YidB-like"/>
</dbReference>
<accession>A0A6N9HGQ4</accession>
<dbReference type="Gene3D" id="1.10.10.690">
    <property type="entry name" value="YidB-like"/>
    <property type="match status" value="1"/>
</dbReference>
<dbReference type="SUPFAM" id="SSF140804">
    <property type="entry name" value="YidB-like"/>
    <property type="match status" value="1"/>
</dbReference>
<dbReference type="RefSeq" id="WP_161025628.1">
    <property type="nucleotide sequence ID" value="NZ_WWCJ01000007.1"/>
</dbReference>
<organism evidence="1 2">
    <name type="scientific">Pseudoduganella guangdongensis</name>
    <dbReference type="NCBI Taxonomy" id="2692179"/>
    <lineage>
        <taxon>Bacteria</taxon>
        <taxon>Pseudomonadati</taxon>
        <taxon>Pseudomonadota</taxon>
        <taxon>Betaproteobacteria</taxon>
        <taxon>Burkholderiales</taxon>
        <taxon>Oxalobacteraceae</taxon>
        <taxon>Telluria group</taxon>
        <taxon>Pseudoduganella</taxon>
    </lineage>
</organism>
<dbReference type="Proteomes" id="UP000448575">
    <property type="component" value="Unassembled WGS sequence"/>
</dbReference>
<dbReference type="AlphaFoldDB" id="A0A6N9HGQ4"/>
<evidence type="ECO:0000313" key="1">
    <source>
        <dbReference type="EMBL" id="MYN02620.1"/>
    </source>
</evidence>
<sequence>MGLLDQLAGQVLGQSQGDLLSSVMGMINRAGGLQALLQQLQAGGLAEQAASWVGTGANHPVSGEQLEQALGSDNIAQIAQQAGLQPGQASSGLAEMLPKIIDQLTPDGQVPQNELLEQGLNLLRGKLFG</sequence>
<evidence type="ECO:0000313" key="2">
    <source>
        <dbReference type="Proteomes" id="UP000448575"/>
    </source>
</evidence>
<reference evidence="1 2" key="1">
    <citation type="submission" date="2019-12" db="EMBL/GenBank/DDBJ databases">
        <title>Novel species isolated from a subtropical stream in China.</title>
        <authorList>
            <person name="Lu H."/>
        </authorList>
    </citation>
    <scope>NUCLEOTIDE SEQUENCE [LARGE SCALE GENOMIC DNA]</scope>
    <source>
        <strain evidence="1 2">DS3</strain>
    </source>
</reference>
<name>A0A6N9HGQ4_9BURK</name>
<dbReference type="InterPro" id="IPR045372">
    <property type="entry name" value="YidB"/>
</dbReference>
<dbReference type="EMBL" id="WWCJ01000007">
    <property type="protein sequence ID" value="MYN02620.1"/>
    <property type="molecule type" value="Genomic_DNA"/>
</dbReference>
<comment type="caution">
    <text evidence="1">The sequence shown here is derived from an EMBL/GenBank/DDBJ whole genome shotgun (WGS) entry which is preliminary data.</text>
</comment>
<gene>
    <name evidence="1" type="ORF">GTP41_10975</name>
</gene>
<keyword evidence="2" id="KW-1185">Reference proteome</keyword>
<dbReference type="Pfam" id="PF20159">
    <property type="entry name" value="YidB"/>
    <property type="match status" value="1"/>
</dbReference>
<proteinExistence type="predicted"/>